<dbReference type="InterPro" id="IPR025493">
    <property type="entry name" value="DUF4384"/>
</dbReference>
<dbReference type="EMBL" id="PDPS01000021">
    <property type="protein sequence ID" value="PID58865.1"/>
    <property type="molecule type" value="Genomic_DNA"/>
</dbReference>
<gene>
    <name evidence="2" type="ORF">CSB45_02375</name>
</gene>
<dbReference type="AlphaFoldDB" id="A0A2G6E9W5"/>
<dbReference type="Pfam" id="PF14326">
    <property type="entry name" value="DUF4384"/>
    <property type="match status" value="1"/>
</dbReference>
<accession>A0A2G6E9W5</accession>
<name>A0A2G6E9W5_9BACT</name>
<sequence length="352" mass="40047">MSITLSLEPYNYKQGDIMQSLKQIAKCCCIVMCLFLPSAQYLWAQTPSWRTFERNVFHMADDITHGQHIGHENIDRLVNTLSAFMRQGQCPTPQVCQAMKYIILTIRQVASGSSDNRQQIAFLRQAVHNYDSPAQQQAELQQASLTQIAHIQQVAINYVYRPAGAQEFRPLENGGVMHSGDSYKIIFTPQEDIFVYIFQVDSSGMIYALYPMESFRGVRINLTNPVRAGRDYFLPAHDKSFQLDSQTGQERFFFLTSRTQDHALERDFQHLVRIQNEGEQSPPQTPKREEMLTAQAKFTRTITSKGPAVIVSDNTEPASASWQEDGTDFSVLRQRLAGACDSCINVLTFMHE</sequence>
<reference evidence="2 3" key="1">
    <citation type="submission" date="2017-10" db="EMBL/GenBank/DDBJ databases">
        <title>Novel microbial diversity and functional potential in the marine mammal oral microbiome.</title>
        <authorList>
            <person name="Dudek N.K."/>
            <person name="Sun C.L."/>
            <person name="Burstein D."/>
            <person name="Kantor R.S."/>
            <person name="Aliaga Goltsman D.S."/>
            <person name="Bik E.M."/>
            <person name="Thomas B.C."/>
            <person name="Banfield J.F."/>
            <person name="Relman D.A."/>
        </authorList>
    </citation>
    <scope>NUCLEOTIDE SEQUENCE [LARGE SCALE GENOMIC DNA]</scope>
    <source>
        <strain evidence="2">DOLZORAL124_49_17</strain>
    </source>
</reference>
<feature type="domain" description="DUF4384" evidence="1">
    <location>
        <begin position="179"/>
        <end position="259"/>
    </location>
</feature>
<comment type="caution">
    <text evidence="2">The sequence shown here is derived from an EMBL/GenBank/DDBJ whole genome shotgun (WGS) entry which is preliminary data.</text>
</comment>
<evidence type="ECO:0000259" key="1">
    <source>
        <dbReference type="Pfam" id="PF14326"/>
    </source>
</evidence>
<organism evidence="2 3">
    <name type="scientific">candidate division KSB3 bacterium</name>
    <dbReference type="NCBI Taxonomy" id="2044937"/>
    <lineage>
        <taxon>Bacteria</taxon>
        <taxon>candidate division KSB3</taxon>
    </lineage>
</organism>
<evidence type="ECO:0000313" key="2">
    <source>
        <dbReference type="EMBL" id="PID58865.1"/>
    </source>
</evidence>
<protein>
    <recommendedName>
        <fullName evidence="1">DUF4384 domain-containing protein</fullName>
    </recommendedName>
</protein>
<evidence type="ECO:0000313" key="3">
    <source>
        <dbReference type="Proteomes" id="UP000229740"/>
    </source>
</evidence>
<proteinExistence type="predicted"/>
<dbReference type="Proteomes" id="UP000229740">
    <property type="component" value="Unassembled WGS sequence"/>
</dbReference>